<dbReference type="InterPro" id="IPR027417">
    <property type="entry name" value="P-loop_NTPase"/>
</dbReference>
<dbReference type="SUPFAM" id="SSF52540">
    <property type="entry name" value="P-loop containing nucleoside triphosphate hydrolases"/>
    <property type="match status" value="1"/>
</dbReference>
<dbReference type="Proteomes" id="UP000654345">
    <property type="component" value="Unassembled WGS sequence"/>
</dbReference>
<dbReference type="InterPro" id="IPR032823">
    <property type="entry name" value="BCA_ABC_TP_C"/>
</dbReference>
<keyword evidence="1" id="KW-0813">Transport</keyword>
<dbReference type="RefSeq" id="WP_201373042.1">
    <property type="nucleotide sequence ID" value="NZ_BNJG01000002.1"/>
</dbReference>
<keyword evidence="6" id="KW-1185">Reference proteome</keyword>
<evidence type="ECO:0000313" key="5">
    <source>
        <dbReference type="EMBL" id="GHO56564.1"/>
    </source>
</evidence>
<sequence length="290" mass="31719">MMTAQNTPLLEIRDLSVRFGGLLALSEFSLTVEQGEIYALVGPNGAGKTTVLNCISGFVRPVAGSITFAGTSLLPLGRDRRIRLGIGRTFQQLQLFASMTVLENLLVAQHSAMRSGLFEGILPFGRAPREDRKARTRARDTLILLGLEEYADTRVSVLPHGIQKLVGVARALVLRPRLVLLDEPAAGITHQDVEAMAQNLRTWRKELGTTLLLIEHNMSLVQAVADRVCVLDYGRKLAEGEAHTVLSDAAVLEAYLGREALEEPEVVRSAVHEATSISEDQEARREDSTC</sequence>
<dbReference type="SMART" id="SM00382">
    <property type="entry name" value="AAA"/>
    <property type="match status" value="1"/>
</dbReference>
<dbReference type="Pfam" id="PF00005">
    <property type="entry name" value="ABC_tran"/>
    <property type="match status" value="1"/>
</dbReference>
<protein>
    <submittedName>
        <fullName evidence="5">ABC transporter ATP-binding protein</fullName>
    </submittedName>
</protein>
<keyword evidence="3 5" id="KW-0067">ATP-binding</keyword>
<feature type="domain" description="ABC transporter" evidence="4">
    <location>
        <begin position="10"/>
        <end position="258"/>
    </location>
</feature>
<dbReference type="InterPro" id="IPR051120">
    <property type="entry name" value="ABC_AA/LPS_Transport"/>
</dbReference>
<proteinExistence type="predicted"/>
<dbReference type="Gene3D" id="3.40.50.300">
    <property type="entry name" value="P-loop containing nucleotide triphosphate hydrolases"/>
    <property type="match status" value="1"/>
</dbReference>
<organism evidence="5 6">
    <name type="scientific">Ktedonobacter robiniae</name>
    <dbReference type="NCBI Taxonomy" id="2778365"/>
    <lineage>
        <taxon>Bacteria</taxon>
        <taxon>Bacillati</taxon>
        <taxon>Chloroflexota</taxon>
        <taxon>Ktedonobacteria</taxon>
        <taxon>Ktedonobacterales</taxon>
        <taxon>Ktedonobacteraceae</taxon>
        <taxon>Ktedonobacter</taxon>
    </lineage>
</organism>
<comment type="caution">
    <text evidence="5">The sequence shown here is derived from an EMBL/GenBank/DDBJ whole genome shotgun (WGS) entry which is preliminary data.</text>
</comment>
<dbReference type="PANTHER" id="PTHR45772">
    <property type="entry name" value="CONSERVED COMPONENT OF ABC TRANSPORTER FOR NATURAL AMINO ACIDS-RELATED"/>
    <property type="match status" value="1"/>
</dbReference>
<reference evidence="5 6" key="1">
    <citation type="journal article" date="2021" name="Int. J. Syst. Evol. Microbiol.">
        <title>Reticulibacter mediterranei gen. nov., sp. nov., within the new family Reticulibacteraceae fam. nov., and Ktedonospora formicarum gen. nov., sp. nov., Ktedonobacter robiniae sp. nov., Dictyobacter formicarum sp. nov. and Dictyobacter arantiisoli sp. nov., belonging to the class Ktedonobacteria.</title>
        <authorList>
            <person name="Yabe S."/>
            <person name="Zheng Y."/>
            <person name="Wang C.M."/>
            <person name="Sakai Y."/>
            <person name="Abe K."/>
            <person name="Yokota A."/>
            <person name="Donadio S."/>
            <person name="Cavaletti L."/>
            <person name="Monciardini P."/>
        </authorList>
    </citation>
    <scope>NUCLEOTIDE SEQUENCE [LARGE SCALE GENOMIC DNA]</scope>
    <source>
        <strain evidence="5 6">SOSP1-30</strain>
    </source>
</reference>
<keyword evidence="2" id="KW-0547">Nucleotide-binding</keyword>
<dbReference type="CDD" id="cd03219">
    <property type="entry name" value="ABC_Mj1267_LivG_branched"/>
    <property type="match status" value="1"/>
</dbReference>
<evidence type="ECO:0000313" key="6">
    <source>
        <dbReference type="Proteomes" id="UP000654345"/>
    </source>
</evidence>
<dbReference type="GO" id="GO:0005524">
    <property type="term" value="F:ATP binding"/>
    <property type="evidence" value="ECO:0007669"/>
    <property type="project" value="UniProtKB-KW"/>
</dbReference>
<accession>A0ABQ3UUP8</accession>
<evidence type="ECO:0000256" key="2">
    <source>
        <dbReference type="ARBA" id="ARBA00022741"/>
    </source>
</evidence>
<evidence type="ECO:0000256" key="1">
    <source>
        <dbReference type="ARBA" id="ARBA00022448"/>
    </source>
</evidence>
<dbReference type="Pfam" id="PF12399">
    <property type="entry name" value="BCA_ABC_TP_C"/>
    <property type="match status" value="1"/>
</dbReference>
<gene>
    <name evidence="5" type="ORF">KSB_50390</name>
</gene>
<evidence type="ECO:0000259" key="4">
    <source>
        <dbReference type="PROSITE" id="PS50893"/>
    </source>
</evidence>
<dbReference type="PROSITE" id="PS50893">
    <property type="entry name" value="ABC_TRANSPORTER_2"/>
    <property type="match status" value="1"/>
</dbReference>
<dbReference type="EMBL" id="BNJG01000002">
    <property type="protein sequence ID" value="GHO56564.1"/>
    <property type="molecule type" value="Genomic_DNA"/>
</dbReference>
<dbReference type="InterPro" id="IPR003439">
    <property type="entry name" value="ABC_transporter-like_ATP-bd"/>
</dbReference>
<dbReference type="InterPro" id="IPR003593">
    <property type="entry name" value="AAA+_ATPase"/>
</dbReference>
<name>A0ABQ3UUP8_9CHLR</name>
<evidence type="ECO:0000256" key="3">
    <source>
        <dbReference type="ARBA" id="ARBA00022840"/>
    </source>
</evidence>